<dbReference type="GO" id="GO:0005737">
    <property type="term" value="C:cytoplasm"/>
    <property type="evidence" value="ECO:0007669"/>
    <property type="project" value="TreeGrafter"/>
</dbReference>
<dbReference type="InterPro" id="IPR022998">
    <property type="entry name" value="ThiamineP_synth_TenI"/>
</dbReference>
<comment type="catalytic activity">
    <reaction evidence="7 9 10">
        <text>2-(2-carboxy-4-methylthiazol-5-yl)ethyl phosphate + 4-amino-2-methyl-5-(diphosphooxymethyl)pyrimidine + 2 H(+) = thiamine phosphate + CO2 + diphosphate</text>
        <dbReference type="Rhea" id="RHEA:47848"/>
        <dbReference type="ChEBI" id="CHEBI:15378"/>
        <dbReference type="ChEBI" id="CHEBI:16526"/>
        <dbReference type="ChEBI" id="CHEBI:33019"/>
        <dbReference type="ChEBI" id="CHEBI:37575"/>
        <dbReference type="ChEBI" id="CHEBI:57841"/>
        <dbReference type="ChEBI" id="CHEBI:62890"/>
        <dbReference type="EC" id="2.5.1.3"/>
    </reaction>
</comment>
<feature type="binding site" evidence="9">
    <location>
        <begin position="139"/>
        <end position="141"/>
    </location>
    <ligand>
        <name>2-[(2R,5Z)-2-carboxy-4-methylthiazol-5(2H)-ylidene]ethyl phosphate</name>
        <dbReference type="ChEBI" id="CHEBI:62899"/>
    </ligand>
</feature>
<evidence type="ECO:0000256" key="7">
    <source>
        <dbReference type="ARBA" id="ARBA00047851"/>
    </source>
</evidence>
<dbReference type="STRING" id="522306.CAP2UW1_3583"/>
<evidence type="ECO:0000256" key="3">
    <source>
        <dbReference type="ARBA" id="ARBA00022723"/>
    </source>
</evidence>
<keyword evidence="2 9" id="KW-0808">Transferase</keyword>
<dbReference type="GO" id="GO:0000287">
    <property type="term" value="F:magnesium ion binding"/>
    <property type="evidence" value="ECO:0007669"/>
    <property type="project" value="UniProtKB-UniRule"/>
</dbReference>
<reference evidence="13" key="2">
    <citation type="submission" date="2009-09" db="EMBL/GenBank/DDBJ databases">
        <title>Complete sequence of chromosome of Candidatus Accumulibacter phosphatis clade IIA str. UW-1.</title>
        <authorList>
            <consortium name="US DOE Joint Genome Institute"/>
            <person name="Martin H.G."/>
            <person name="Ivanova N."/>
            <person name="Kunin V."/>
            <person name="Warnecke F."/>
            <person name="Barry K."/>
            <person name="He S."/>
            <person name="Salamov A."/>
            <person name="Szeto E."/>
            <person name="Dalin E."/>
            <person name="Pangilinan J.L."/>
            <person name="Lapidus A."/>
            <person name="Lowry S."/>
            <person name="Kyrpides N.C."/>
            <person name="McMahon K.D."/>
            <person name="Hugenholtz P."/>
        </authorList>
    </citation>
    <scope>NUCLEOTIDE SEQUENCE [LARGE SCALE GENOMIC DNA]</scope>
    <source>
        <strain evidence="13">UW-1</strain>
    </source>
</reference>
<dbReference type="HOGENOM" id="CLU_018272_3_1_4"/>
<dbReference type="Gene3D" id="3.20.20.70">
    <property type="entry name" value="Aldolase class I"/>
    <property type="match status" value="1"/>
</dbReference>
<evidence type="ECO:0000256" key="4">
    <source>
        <dbReference type="ARBA" id="ARBA00022842"/>
    </source>
</evidence>
<dbReference type="SUPFAM" id="SSF51391">
    <property type="entry name" value="Thiamin phosphate synthase"/>
    <property type="match status" value="1"/>
</dbReference>
<dbReference type="eggNOG" id="COG0352">
    <property type="taxonomic scope" value="Bacteria"/>
</dbReference>
<feature type="binding site" evidence="9">
    <location>
        <position position="74"/>
    </location>
    <ligand>
        <name>Mg(2+)</name>
        <dbReference type="ChEBI" id="CHEBI:18420"/>
    </ligand>
</feature>
<dbReference type="InterPro" id="IPR013785">
    <property type="entry name" value="Aldolase_TIM"/>
</dbReference>
<comment type="catalytic activity">
    <reaction evidence="8 9 10">
        <text>2-[(2R,5Z)-2-carboxy-4-methylthiazol-5(2H)-ylidene]ethyl phosphate + 4-amino-2-methyl-5-(diphosphooxymethyl)pyrimidine + 2 H(+) = thiamine phosphate + CO2 + diphosphate</text>
        <dbReference type="Rhea" id="RHEA:47844"/>
        <dbReference type="ChEBI" id="CHEBI:15378"/>
        <dbReference type="ChEBI" id="CHEBI:16526"/>
        <dbReference type="ChEBI" id="CHEBI:33019"/>
        <dbReference type="ChEBI" id="CHEBI:37575"/>
        <dbReference type="ChEBI" id="CHEBI:57841"/>
        <dbReference type="ChEBI" id="CHEBI:62899"/>
        <dbReference type="EC" id="2.5.1.3"/>
    </reaction>
</comment>
<comment type="cofactor">
    <cofactor evidence="9">
        <name>Mg(2+)</name>
        <dbReference type="ChEBI" id="CHEBI:18420"/>
    </cofactor>
    <text evidence="9">Binds 1 Mg(2+) ion per subunit.</text>
</comment>
<sequence>MAEPASHGLRGLYAITPGGVAPSALLARVGAALAGGARLVQYRDKDADAVQRGELARALRSLCKRFDALLLINDDLALALAVNADGVHLGATDGDLRAARQTLGPGRLLGASCYADFEQAHAAVSAGADYVAFGAVYPSLTKPQAVRAPLSLFRRCRAELRVPACAIGGITLDNALPLLAAGADLLAVITDLFEAADIASRAAAYQRLCKEASA</sequence>
<dbReference type="GO" id="GO:0004789">
    <property type="term" value="F:thiamine-phosphate diphosphorylase activity"/>
    <property type="evidence" value="ECO:0007669"/>
    <property type="project" value="UniProtKB-UniRule"/>
</dbReference>
<dbReference type="InterPro" id="IPR034291">
    <property type="entry name" value="TMP_synthase"/>
</dbReference>
<evidence type="ECO:0000256" key="9">
    <source>
        <dbReference type="HAMAP-Rule" id="MF_00097"/>
    </source>
</evidence>
<feature type="binding site" evidence="9">
    <location>
        <begin position="41"/>
        <end position="45"/>
    </location>
    <ligand>
        <name>4-amino-2-methyl-5-(diphosphooxymethyl)pyrimidine</name>
        <dbReference type="ChEBI" id="CHEBI:57841"/>
    </ligand>
</feature>
<feature type="binding site" evidence="9">
    <location>
        <position position="93"/>
    </location>
    <ligand>
        <name>Mg(2+)</name>
        <dbReference type="ChEBI" id="CHEBI:18420"/>
    </ligand>
</feature>
<keyword evidence="3 9" id="KW-0479">Metal-binding</keyword>
<feature type="binding site" evidence="9">
    <location>
        <position position="73"/>
    </location>
    <ligand>
        <name>4-amino-2-methyl-5-(diphosphooxymethyl)pyrimidine</name>
        <dbReference type="ChEBI" id="CHEBI:57841"/>
    </ligand>
</feature>
<protein>
    <recommendedName>
        <fullName evidence="9">Thiamine-phosphate synthase</fullName>
        <shortName evidence="9">TP synthase</shortName>
        <shortName evidence="9">TPS</shortName>
        <ecNumber evidence="9">2.5.1.3</ecNumber>
    </recommendedName>
    <alternativeName>
        <fullName evidence="9">Thiamine-phosphate pyrophosphorylase</fullName>
        <shortName evidence="9">TMP pyrophosphorylase</shortName>
        <shortName evidence="9">TMP-PPase</shortName>
    </alternativeName>
</protein>
<dbReference type="PANTHER" id="PTHR20857">
    <property type="entry name" value="THIAMINE-PHOSPHATE PYROPHOSPHORYLASE"/>
    <property type="match status" value="1"/>
</dbReference>
<dbReference type="CDD" id="cd00564">
    <property type="entry name" value="TMP_TenI"/>
    <property type="match status" value="1"/>
</dbReference>
<feature type="binding site" evidence="9">
    <location>
        <position position="112"/>
    </location>
    <ligand>
        <name>4-amino-2-methyl-5-(diphosphooxymethyl)pyrimidine</name>
        <dbReference type="ChEBI" id="CHEBI:57841"/>
    </ligand>
</feature>
<comment type="catalytic activity">
    <reaction evidence="6 9 10">
        <text>4-methyl-5-(2-phosphooxyethyl)-thiazole + 4-amino-2-methyl-5-(diphosphooxymethyl)pyrimidine + H(+) = thiamine phosphate + diphosphate</text>
        <dbReference type="Rhea" id="RHEA:22328"/>
        <dbReference type="ChEBI" id="CHEBI:15378"/>
        <dbReference type="ChEBI" id="CHEBI:33019"/>
        <dbReference type="ChEBI" id="CHEBI:37575"/>
        <dbReference type="ChEBI" id="CHEBI:57841"/>
        <dbReference type="ChEBI" id="CHEBI:58296"/>
        <dbReference type="EC" id="2.5.1.3"/>
    </reaction>
</comment>
<keyword evidence="5 9" id="KW-0784">Thiamine biosynthesis</keyword>
<dbReference type="InterPro" id="IPR036206">
    <property type="entry name" value="ThiamineP_synth_sf"/>
</dbReference>
<dbReference type="PANTHER" id="PTHR20857:SF15">
    <property type="entry name" value="THIAMINE-PHOSPHATE SYNTHASE"/>
    <property type="match status" value="1"/>
</dbReference>
<evidence type="ECO:0000256" key="10">
    <source>
        <dbReference type="RuleBase" id="RU003826"/>
    </source>
</evidence>
<evidence type="ECO:0000256" key="5">
    <source>
        <dbReference type="ARBA" id="ARBA00022977"/>
    </source>
</evidence>
<dbReference type="GO" id="GO:0009229">
    <property type="term" value="P:thiamine diphosphate biosynthetic process"/>
    <property type="evidence" value="ECO:0007669"/>
    <property type="project" value="UniProtKB-UniRule"/>
</dbReference>
<evidence type="ECO:0000313" key="13">
    <source>
        <dbReference type="EMBL" id="ACV36840.1"/>
    </source>
</evidence>
<feature type="domain" description="Thiamine phosphate synthase/TenI" evidence="12">
    <location>
        <begin position="12"/>
        <end position="191"/>
    </location>
</feature>
<proteinExistence type="inferred from homology"/>
<comment type="similarity">
    <text evidence="9 10">Belongs to the thiamine-phosphate synthase family.</text>
</comment>
<accession>C7RJZ9</accession>
<comment type="function">
    <text evidence="9">Condenses 4-methyl-5-(beta-hydroxyethyl)thiazole monophosphate (THZ-P) and 2-methyl-4-amino-5-hydroxymethyl pyrimidine pyrophosphate (HMP-PP) to form thiamine monophosphate (TMP).</text>
</comment>
<dbReference type="HAMAP" id="MF_00097">
    <property type="entry name" value="TMP_synthase"/>
    <property type="match status" value="1"/>
</dbReference>
<dbReference type="EMBL" id="CP001715">
    <property type="protein sequence ID" value="ACV36840.1"/>
    <property type="molecule type" value="Genomic_DNA"/>
</dbReference>
<evidence type="ECO:0000256" key="2">
    <source>
        <dbReference type="ARBA" id="ARBA00022679"/>
    </source>
</evidence>
<evidence type="ECO:0000256" key="8">
    <source>
        <dbReference type="ARBA" id="ARBA00047883"/>
    </source>
</evidence>
<dbReference type="KEGG" id="app:CAP2UW1_3583"/>
<reference evidence="13" key="1">
    <citation type="submission" date="2009-08" db="EMBL/GenBank/DDBJ databases">
        <authorList>
            <consortium name="US DOE Joint Genome Institute"/>
            <person name="Lucas S."/>
            <person name="Copeland A."/>
            <person name="Lapidus A."/>
            <person name="Glavina del Rio T."/>
            <person name="Dalin E."/>
            <person name="Tice H."/>
            <person name="Bruce D."/>
            <person name="Barry K."/>
            <person name="Pitluck S."/>
            <person name="Lowry S."/>
            <person name="Larimer F."/>
            <person name="Land M."/>
            <person name="Hauser L."/>
            <person name="Kyrpides N."/>
            <person name="Ivanova N."/>
            <person name="McMahon K.D."/>
            <person name="Hugenholtz P."/>
        </authorList>
    </citation>
    <scope>NUCLEOTIDE SEQUENCE</scope>
    <source>
        <strain evidence="13">UW-1</strain>
    </source>
</reference>
<dbReference type="AlphaFoldDB" id="C7RJZ9"/>
<dbReference type="OrthoDB" id="9810880at2"/>
<dbReference type="GO" id="GO:0009228">
    <property type="term" value="P:thiamine biosynthetic process"/>
    <property type="evidence" value="ECO:0007669"/>
    <property type="project" value="UniProtKB-KW"/>
</dbReference>
<dbReference type="Pfam" id="PF02581">
    <property type="entry name" value="TMP-TENI"/>
    <property type="match status" value="1"/>
</dbReference>
<feature type="binding site" evidence="9">
    <location>
        <position position="169"/>
    </location>
    <ligand>
        <name>2-[(2R,5Z)-2-carboxy-4-methylthiazol-5(2H)-ylidene]ethyl phosphate</name>
        <dbReference type="ChEBI" id="CHEBI:62899"/>
    </ligand>
</feature>
<feature type="binding site" evidence="9">
    <location>
        <position position="142"/>
    </location>
    <ligand>
        <name>4-amino-2-methyl-5-(diphosphooxymethyl)pyrimidine</name>
        <dbReference type="ChEBI" id="CHEBI:57841"/>
    </ligand>
</feature>
<dbReference type="UniPathway" id="UPA00060">
    <property type="reaction ID" value="UER00141"/>
</dbReference>
<name>C7RJZ9_ACCRE</name>
<dbReference type="EC" id="2.5.1.3" evidence="9"/>
<keyword evidence="4 9" id="KW-0460">Magnesium</keyword>
<evidence type="ECO:0000256" key="1">
    <source>
        <dbReference type="ARBA" id="ARBA00005165"/>
    </source>
</evidence>
<organism evidence="13">
    <name type="scientific">Accumulibacter regalis</name>
    <dbReference type="NCBI Taxonomy" id="522306"/>
    <lineage>
        <taxon>Bacteria</taxon>
        <taxon>Pseudomonadati</taxon>
        <taxon>Pseudomonadota</taxon>
        <taxon>Betaproteobacteria</taxon>
        <taxon>Candidatus Accumulibacter</taxon>
    </lineage>
</organism>
<comment type="pathway">
    <text evidence="1 9 11">Cofactor biosynthesis; thiamine diphosphate biosynthesis; thiamine phosphate from 4-amino-2-methyl-5-diphosphomethylpyrimidine and 4-methyl-5-(2-phosphoethyl)-thiazole: step 1/1.</text>
</comment>
<dbReference type="NCBIfam" id="TIGR00693">
    <property type="entry name" value="thiE"/>
    <property type="match status" value="1"/>
</dbReference>
<evidence type="ECO:0000256" key="6">
    <source>
        <dbReference type="ARBA" id="ARBA00047334"/>
    </source>
</evidence>
<gene>
    <name evidence="9" type="primary">thiE</name>
    <name evidence="13" type="ordered locus">CAP2UW1_3583</name>
</gene>
<evidence type="ECO:0000259" key="12">
    <source>
        <dbReference type="Pfam" id="PF02581"/>
    </source>
</evidence>
<evidence type="ECO:0000256" key="11">
    <source>
        <dbReference type="RuleBase" id="RU004253"/>
    </source>
</evidence>
<feature type="binding site" evidence="9">
    <location>
        <begin position="189"/>
        <end position="190"/>
    </location>
    <ligand>
        <name>2-[(2R,5Z)-2-carboxy-4-methylthiazol-5(2H)-ylidene]ethyl phosphate</name>
        <dbReference type="ChEBI" id="CHEBI:62899"/>
    </ligand>
</feature>